<dbReference type="Gene3D" id="3.40.50.2300">
    <property type="match status" value="1"/>
</dbReference>
<dbReference type="RefSeq" id="WP_007472720.1">
    <property type="nucleotide sequence ID" value="NZ_KQ130610.1"/>
</dbReference>
<gene>
    <name evidence="10" type="ORF">X560_0268</name>
</gene>
<dbReference type="PATRIC" id="fig|1430899.3.peg.271"/>
<evidence type="ECO:0000256" key="4">
    <source>
        <dbReference type="ARBA" id="ARBA00023125"/>
    </source>
</evidence>
<dbReference type="GO" id="GO:0000156">
    <property type="term" value="F:phosphorelay response regulator activity"/>
    <property type="evidence" value="ECO:0007669"/>
    <property type="project" value="TreeGrafter"/>
</dbReference>
<dbReference type="OrthoDB" id="9802426at2"/>
<evidence type="ECO:0000256" key="2">
    <source>
        <dbReference type="ARBA" id="ARBA00023012"/>
    </source>
</evidence>
<dbReference type="SUPFAM" id="SSF46894">
    <property type="entry name" value="C-terminal effector domain of the bipartite response regulators"/>
    <property type="match status" value="1"/>
</dbReference>
<feature type="domain" description="Response regulatory" evidence="8">
    <location>
        <begin position="2"/>
        <end position="117"/>
    </location>
</feature>
<evidence type="ECO:0000259" key="9">
    <source>
        <dbReference type="PROSITE" id="PS51755"/>
    </source>
</evidence>
<proteinExistence type="predicted"/>
<evidence type="ECO:0000256" key="7">
    <source>
        <dbReference type="PROSITE-ProRule" id="PRU01091"/>
    </source>
</evidence>
<dbReference type="InterPro" id="IPR011006">
    <property type="entry name" value="CheY-like_superfamily"/>
</dbReference>
<dbReference type="Pfam" id="PF00486">
    <property type="entry name" value="Trans_reg_C"/>
    <property type="match status" value="1"/>
</dbReference>
<dbReference type="Pfam" id="PF00072">
    <property type="entry name" value="Response_reg"/>
    <property type="match status" value="1"/>
</dbReference>
<dbReference type="PANTHER" id="PTHR48111:SF73">
    <property type="entry name" value="ALKALINE PHOSPHATASE SYNTHESIS TRANSCRIPTIONAL REGULATORY PROTEIN PHOP"/>
    <property type="match status" value="1"/>
</dbReference>
<dbReference type="FunFam" id="3.40.50.2300:FF:000001">
    <property type="entry name" value="DNA-binding response regulator PhoB"/>
    <property type="match status" value="1"/>
</dbReference>
<dbReference type="InterPro" id="IPR036388">
    <property type="entry name" value="WH-like_DNA-bd_sf"/>
</dbReference>
<dbReference type="SUPFAM" id="SSF52172">
    <property type="entry name" value="CheY-like"/>
    <property type="match status" value="1"/>
</dbReference>
<dbReference type="InterPro" id="IPR001789">
    <property type="entry name" value="Sig_transdc_resp-reg_receiver"/>
</dbReference>
<dbReference type="GO" id="GO:0006355">
    <property type="term" value="P:regulation of DNA-templated transcription"/>
    <property type="evidence" value="ECO:0007669"/>
    <property type="project" value="InterPro"/>
</dbReference>
<keyword evidence="11" id="KW-1185">Reference proteome</keyword>
<evidence type="ECO:0000313" key="11">
    <source>
        <dbReference type="Proteomes" id="UP000052258"/>
    </source>
</evidence>
<feature type="DNA-binding region" description="OmpR/PhoB-type" evidence="7">
    <location>
        <begin position="128"/>
        <end position="229"/>
    </location>
</feature>
<protein>
    <submittedName>
        <fullName evidence="10">Two-component response phosphate regulator</fullName>
    </submittedName>
</protein>
<name>A0A0J8JA40_9LIST</name>
<keyword evidence="1 6" id="KW-0597">Phosphoprotein</keyword>
<dbReference type="PROSITE" id="PS51755">
    <property type="entry name" value="OMPR_PHOB"/>
    <property type="match status" value="1"/>
</dbReference>
<evidence type="ECO:0000256" key="5">
    <source>
        <dbReference type="ARBA" id="ARBA00023163"/>
    </source>
</evidence>
<dbReference type="EMBL" id="AZHO01000004">
    <property type="protein sequence ID" value="KMT61201.1"/>
    <property type="molecule type" value="Genomic_DNA"/>
</dbReference>
<dbReference type="Gene3D" id="6.10.250.690">
    <property type="match status" value="1"/>
</dbReference>
<dbReference type="InterPro" id="IPR039420">
    <property type="entry name" value="WalR-like"/>
</dbReference>
<evidence type="ECO:0000259" key="8">
    <source>
        <dbReference type="PROSITE" id="PS50110"/>
    </source>
</evidence>
<dbReference type="CDD" id="cd17574">
    <property type="entry name" value="REC_OmpR"/>
    <property type="match status" value="1"/>
</dbReference>
<keyword evidence="4 7" id="KW-0238">DNA-binding</keyword>
<dbReference type="GO" id="GO:0000976">
    <property type="term" value="F:transcription cis-regulatory region binding"/>
    <property type="evidence" value="ECO:0007669"/>
    <property type="project" value="TreeGrafter"/>
</dbReference>
<dbReference type="GO" id="GO:0005829">
    <property type="term" value="C:cytosol"/>
    <property type="evidence" value="ECO:0007669"/>
    <property type="project" value="TreeGrafter"/>
</dbReference>
<evidence type="ECO:0000256" key="6">
    <source>
        <dbReference type="PROSITE-ProRule" id="PRU00169"/>
    </source>
</evidence>
<evidence type="ECO:0000256" key="1">
    <source>
        <dbReference type="ARBA" id="ARBA00022553"/>
    </source>
</evidence>
<feature type="domain" description="OmpR/PhoB-type" evidence="9">
    <location>
        <begin position="128"/>
        <end position="229"/>
    </location>
</feature>
<dbReference type="PANTHER" id="PTHR48111">
    <property type="entry name" value="REGULATOR OF RPOS"/>
    <property type="match status" value="1"/>
</dbReference>
<accession>A0A0J8JA40</accession>
<feature type="modified residue" description="4-aspartylphosphate" evidence="6">
    <location>
        <position position="51"/>
    </location>
</feature>
<dbReference type="Gene3D" id="1.10.10.10">
    <property type="entry name" value="Winged helix-like DNA-binding domain superfamily/Winged helix DNA-binding domain"/>
    <property type="match status" value="1"/>
</dbReference>
<keyword evidence="2" id="KW-0902">Two-component regulatory system</keyword>
<keyword evidence="5" id="KW-0804">Transcription</keyword>
<dbReference type="SMART" id="SM00862">
    <property type="entry name" value="Trans_reg_C"/>
    <property type="match status" value="1"/>
</dbReference>
<dbReference type="InterPro" id="IPR001867">
    <property type="entry name" value="OmpR/PhoB-type_DNA-bd"/>
</dbReference>
<sequence length="231" mass="26333">MKILIVDDEPKILDVVEAYLVAKDYLVFRANSGEAALRKFALSQPDLLILDLMLPDKSGLDICKEIRGSGNETPIIMLTAKSKEQDIIIHGLQLGADDYIVKPFSPKELVMRVETVLRRSGNIRNKDVYKLSFAEGSLIIYPNSRQVFLHDKEVCLTKKEFDLLYTLAESPTQFFPRETLIESLYGYDSFNSDRAIDSHIKNLRQKIEKDSKKPQFILTIHGKGYRFGCAE</sequence>
<dbReference type="Proteomes" id="UP000052258">
    <property type="component" value="Unassembled WGS sequence"/>
</dbReference>
<dbReference type="SMART" id="SM00448">
    <property type="entry name" value="REC"/>
    <property type="match status" value="1"/>
</dbReference>
<dbReference type="CDD" id="cd00383">
    <property type="entry name" value="trans_reg_C"/>
    <property type="match status" value="1"/>
</dbReference>
<dbReference type="GO" id="GO:0032993">
    <property type="term" value="C:protein-DNA complex"/>
    <property type="evidence" value="ECO:0007669"/>
    <property type="project" value="TreeGrafter"/>
</dbReference>
<dbReference type="AlphaFoldDB" id="A0A0J8JA40"/>
<keyword evidence="3" id="KW-0805">Transcription regulation</keyword>
<dbReference type="PROSITE" id="PS50110">
    <property type="entry name" value="RESPONSE_REGULATORY"/>
    <property type="match status" value="1"/>
</dbReference>
<evidence type="ECO:0000313" key="10">
    <source>
        <dbReference type="EMBL" id="KMT61201.1"/>
    </source>
</evidence>
<organism evidence="10 11">
    <name type="scientific">Listeria fleischmannii 1991</name>
    <dbReference type="NCBI Taxonomy" id="1430899"/>
    <lineage>
        <taxon>Bacteria</taxon>
        <taxon>Bacillati</taxon>
        <taxon>Bacillota</taxon>
        <taxon>Bacilli</taxon>
        <taxon>Bacillales</taxon>
        <taxon>Listeriaceae</taxon>
        <taxon>Listeria</taxon>
    </lineage>
</organism>
<comment type="caution">
    <text evidence="10">The sequence shown here is derived from an EMBL/GenBank/DDBJ whole genome shotgun (WGS) entry which is preliminary data.</text>
</comment>
<reference evidence="10 11" key="1">
    <citation type="journal article" date="2015" name="Genome Biol. Evol.">
        <title>Comparative Genomics of Listeria Sensu Lato: Genus-Wide Differences in Evolutionary Dynamics and the Progressive Gain of Complex, Potentially Pathogenicity-Related Traits through Lateral Gene Transfer.</title>
        <authorList>
            <person name="Chiara M."/>
            <person name="Caruso M."/>
            <person name="D'Erchia A.M."/>
            <person name="Manzari C."/>
            <person name="Fraccalvieri R."/>
            <person name="Goffredo E."/>
            <person name="Latorre L."/>
            <person name="Miccolupo A."/>
            <person name="Padalino I."/>
            <person name="Santagada G."/>
            <person name="Chiocco D."/>
            <person name="Pesole G."/>
            <person name="Horner D.S."/>
            <person name="Parisi A."/>
        </authorList>
    </citation>
    <scope>NUCLEOTIDE SEQUENCE [LARGE SCALE GENOMIC DNA]</scope>
    <source>
        <strain evidence="10 11">1991</strain>
    </source>
</reference>
<dbReference type="InterPro" id="IPR016032">
    <property type="entry name" value="Sig_transdc_resp-reg_C-effctor"/>
</dbReference>
<evidence type="ECO:0000256" key="3">
    <source>
        <dbReference type="ARBA" id="ARBA00023015"/>
    </source>
</evidence>